<evidence type="ECO:0000313" key="8">
    <source>
        <dbReference type="Proteomes" id="UP001198701"/>
    </source>
</evidence>
<accession>A0ABS8IPG3</accession>
<name>A0ABS8IPG3_9BURK</name>
<evidence type="ECO:0000256" key="5">
    <source>
        <dbReference type="ARBA" id="ARBA00022989"/>
    </source>
</evidence>
<proteinExistence type="inferred from homology"/>
<evidence type="ECO:0000256" key="3">
    <source>
        <dbReference type="ARBA" id="ARBA00022475"/>
    </source>
</evidence>
<dbReference type="InterPro" id="IPR002758">
    <property type="entry name" value="Cation_antiport_E"/>
</dbReference>
<dbReference type="PANTHER" id="PTHR34584">
    <property type="entry name" value="NA(+)/H(+) ANTIPORTER SUBUNIT E1"/>
    <property type="match status" value="1"/>
</dbReference>
<evidence type="ECO:0000256" key="6">
    <source>
        <dbReference type="ARBA" id="ARBA00023136"/>
    </source>
</evidence>
<keyword evidence="4" id="KW-0812">Transmembrane</keyword>
<keyword evidence="5" id="KW-1133">Transmembrane helix</keyword>
<comment type="similarity">
    <text evidence="2">Belongs to the CPA3 antiporters (TC 2.A.63) subunit E family.</text>
</comment>
<dbReference type="PANTHER" id="PTHR34584:SF1">
    <property type="entry name" value="NA(+)_H(+) ANTIPORTER SUBUNIT E1"/>
    <property type="match status" value="1"/>
</dbReference>
<evidence type="ECO:0000313" key="7">
    <source>
        <dbReference type="EMBL" id="MCC6070469.1"/>
    </source>
</evidence>
<comment type="subcellular location">
    <subcellularLocation>
        <location evidence="1">Cell membrane</location>
        <topology evidence="1">Multi-pass membrane protein</topology>
    </subcellularLocation>
</comment>
<keyword evidence="6" id="KW-0472">Membrane</keyword>
<reference evidence="7 8" key="1">
    <citation type="submission" date="2021-11" db="EMBL/GenBank/DDBJ databases">
        <authorList>
            <person name="Huq M.A."/>
        </authorList>
    </citation>
    <scope>NUCLEOTIDE SEQUENCE [LARGE SCALE GENOMIC DNA]</scope>
    <source>
        <strain evidence="7 8">MAHUQ-52</strain>
    </source>
</reference>
<dbReference type="EMBL" id="JAJHPV010000009">
    <property type="protein sequence ID" value="MCC6070469.1"/>
    <property type="molecule type" value="Genomic_DNA"/>
</dbReference>
<dbReference type="Pfam" id="PF01899">
    <property type="entry name" value="MNHE"/>
    <property type="match status" value="1"/>
</dbReference>
<comment type="caution">
    <text evidence="7">The sequence shown here is derived from an EMBL/GenBank/DDBJ whole genome shotgun (WGS) entry which is preliminary data.</text>
</comment>
<gene>
    <name evidence="7" type="ORF">LMJ30_05765</name>
</gene>
<evidence type="ECO:0000256" key="1">
    <source>
        <dbReference type="ARBA" id="ARBA00004651"/>
    </source>
</evidence>
<keyword evidence="8" id="KW-1185">Reference proteome</keyword>
<sequence length="157" mass="16128">MNTIKAILLRSAVLAGLWWVLTDGAGVSLIGAVTVGAAAAASIALYPAPSPISLSALAHFAVFFLARSLRAGIQVAAMALRPRLSLAPAILTIPLRLQGAPPRALLSATLNLLPGTLVVGGGAGHLLVHVLDARRPVEDEVRAAERQVARIFGVALP</sequence>
<organism evidence="7 8">
    <name type="scientific">Massilia agrisoli</name>
    <dbReference type="NCBI Taxonomy" id="2892444"/>
    <lineage>
        <taxon>Bacteria</taxon>
        <taxon>Pseudomonadati</taxon>
        <taxon>Pseudomonadota</taxon>
        <taxon>Betaproteobacteria</taxon>
        <taxon>Burkholderiales</taxon>
        <taxon>Oxalobacteraceae</taxon>
        <taxon>Telluria group</taxon>
        <taxon>Massilia</taxon>
    </lineage>
</organism>
<dbReference type="RefSeq" id="WP_229431391.1">
    <property type="nucleotide sequence ID" value="NZ_JAJHPV010000009.1"/>
</dbReference>
<protein>
    <submittedName>
        <fullName evidence="7">Na+/H+ antiporter subunit E</fullName>
    </submittedName>
</protein>
<evidence type="ECO:0000256" key="4">
    <source>
        <dbReference type="ARBA" id="ARBA00022692"/>
    </source>
</evidence>
<keyword evidence="3" id="KW-1003">Cell membrane</keyword>
<dbReference type="Proteomes" id="UP001198701">
    <property type="component" value="Unassembled WGS sequence"/>
</dbReference>
<evidence type="ECO:0000256" key="2">
    <source>
        <dbReference type="ARBA" id="ARBA00006228"/>
    </source>
</evidence>